<dbReference type="Gene3D" id="3.10.450.30">
    <property type="entry name" value="Microbial ribonucleases"/>
    <property type="match status" value="1"/>
</dbReference>
<keyword evidence="2" id="KW-0378">Hydrolase</keyword>
<organism evidence="3 4">
    <name type="scientific">Mycolicibacterium hodleri</name>
    <dbReference type="NCBI Taxonomy" id="49897"/>
    <lineage>
        <taxon>Bacteria</taxon>
        <taxon>Bacillati</taxon>
        <taxon>Actinomycetota</taxon>
        <taxon>Actinomycetes</taxon>
        <taxon>Mycobacteriales</taxon>
        <taxon>Mycobacteriaceae</taxon>
        <taxon>Mycolicibacterium</taxon>
    </lineage>
</organism>
<evidence type="ECO:0000256" key="2">
    <source>
        <dbReference type="ARBA" id="ARBA00022801"/>
    </source>
</evidence>
<dbReference type="Pfam" id="PF00545">
    <property type="entry name" value="Ribonuclease"/>
    <property type="match status" value="1"/>
</dbReference>
<evidence type="ECO:0000313" key="3">
    <source>
        <dbReference type="EMBL" id="TPG33580.1"/>
    </source>
</evidence>
<dbReference type="InterPro" id="IPR016191">
    <property type="entry name" value="Ribonuclease/ribotoxin"/>
</dbReference>
<proteinExistence type="predicted"/>
<dbReference type="GO" id="GO:0004521">
    <property type="term" value="F:RNA endonuclease activity"/>
    <property type="evidence" value="ECO:0007669"/>
    <property type="project" value="InterPro"/>
</dbReference>
<dbReference type="InterPro" id="IPR000026">
    <property type="entry name" value="N1-like"/>
</dbReference>
<keyword evidence="1" id="KW-0540">Nuclease</keyword>
<keyword evidence="4" id="KW-1185">Reference proteome</keyword>
<dbReference type="OrthoDB" id="5326845at2"/>
<gene>
    <name evidence="3" type="ORF">EAH80_14970</name>
</gene>
<dbReference type="GO" id="GO:0016787">
    <property type="term" value="F:hydrolase activity"/>
    <property type="evidence" value="ECO:0007669"/>
    <property type="project" value="UniProtKB-KW"/>
</dbReference>
<dbReference type="SUPFAM" id="SSF53933">
    <property type="entry name" value="Microbial ribonucleases"/>
    <property type="match status" value="1"/>
</dbReference>
<dbReference type="GO" id="GO:0003723">
    <property type="term" value="F:RNA binding"/>
    <property type="evidence" value="ECO:0007669"/>
    <property type="project" value="InterPro"/>
</dbReference>
<evidence type="ECO:0000256" key="1">
    <source>
        <dbReference type="ARBA" id="ARBA00022722"/>
    </source>
</evidence>
<reference evidence="3 4" key="1">
    <citation type="journal article" date="2019" name="Environ. Microbiol.">
        <title>Species interactions and distinct microbial communities in high Arctic permafrost affected cryosols are associated with the CH4 and CO2 gas fluxes.</title>
        <authorList>
            <person name="Altshuler I."/>
            <person name="Hamel J."/>
            <person name="Turney S."/>
            <person name="Magnuson E."/>
            <person name="Levesque R."/>
            <person name="Greer C."/>
            <person name="Whyte L.G."/>
        </authorList>
    </citation>
    <scope>NUCLEOTIDE SEQUENCE [LARGE SCALE GENOMIC DNA]</scope>
    <source>
        <strain evidence="3 4">S5.20</strain>
    </source>
</reference>
<sequence length="142" mass="15315">MNRPKVVLVAILCALIVVVAGWALLRPNPSLSDPASTVAGVSTCRLSTLPPQVAVTVRLIQTDGPFPFPRTDGVVFGNREGQLPEQAKGYYHEYTVITPGASNRSTRRIVTGGSPLTDPPQYFYTGDHYDSFCVVPDVKARG</sequence>
<protein>
    <submittedName>
        <fullName evidence="3">Ribonuclease</fullName>
    </submittedName>
</protein>
<evidence type="ECO:0000313" key="4">
    <source>
        <dbReference type="Proteomes" id="UP000320095"/>
    </source>
</evidence>
<name>A0A502EAS4_9MYCO</name>
<accession>A0A502EAS4</accession>
<dbReference type="AlphaFoldDB" id="A0A502EAS4"/>
<dbReference type="EMBL" id="RCZG01000005">
    <property type="protein sequence ID" value="TPG33580.1"/>
    <property type="molecule type" value="Genomic_DNA"/>
</dbReference>
<dbReference type="Proteomes" id="UP000320095">
    <property type="component" value="Unassembled WGS sequence"/>
</dbReference>
<comment type="caution">
    <text evidence="3">The sequence shown here is derived from an EMBL/GenBank/DDBJ whole genome shotgun (WGS) entry which is preliminary data.</text>
</comment>